<keyword evidence="3" id="KW-1185">Reference proteome</keyword>
<sequence>MTHDFLVWFSKSFGLFWLMAMAAGVLVYTYWPSNQSRFQQAARAVVDDEDKPWR</sequence>
<dbReference type="AlphaFoldDB" id="A0A2T1HWD7"/>
<accession>A0A2T1HWD7</accession>
<gene>
    <name evidence="2" type="ORF">SLNSH_06350</name>
</gene>
<organism evidence="2 3">
    <name type="scientific">Alsobacter soli</name>
    <dbReference type="NCBI Taxonomy" id="2109933"/>
    <lineage>
        <taxon>Bacteria</taxon>
        <taxon>Pseudomonadati</taxon>
        <taxon>Pseudomonadota</taxon>
        <taxon>Alphaproteobacteria</taxon>
        <taxon>Hyphomicrobiales</taxon>
        <taxon>Alsobacteraceae</taxon>
        <taxon>Alsobacter</taxon>
    </lineage>
</organism>
<evidence type="ECO:0000313" key="2">
    <source>
        <dbReference type="EMBL" id="PSC05991.1"/>
    </source>
</evidence>
<dbReference type="OrthoDB" id="7173870at2"/>
<keyword evidence="1" id="KW-0472">Membrane</keyword>
<dbReference type="EMBL" id="PVZS01000005">
    <property type="protein sequence ID" value="PSC05991.1"/>
    <property type="molecule type" value="Genomic_DNA"/>
</dbReference>
<comment type="caution">
    <text evidence="2">The sequence shown here is derived from an EMBL/GenBank/DDBJ whole genome shotgun (WGS) entry which is preliminary data.</text>
</comment>
<keyword evidence="1" id="KW-0812">Transmembrane</keyword>
<dbReference type="CDD" id="cd01324">
    <property type="entry name" value="cbb3_Oxidase_CcoQ"/>
    <property type="match status" value="1"/>
</dbReference>
<evidence type="ECO:0000256" key="1">
    <source>
        <dbReference type="SAM" id="Phobius"/>
    </source>
</evidence>
<feature type="transmembrane region" description="Helical" evidence="1">
    <location>
        <begin position="12"/>
        <end position="31"/>
    </location>
</feature>
<evidence type="ECO:0000313" key="3">
    <source>
        <dbReference type="Proteomes" id="UP000239772"/>
    </source>
</evidence>
<dbReference type="Proteomes" id="UP000239772">
    <property type="component" value="Unassembled WGS sequence"/>
</dbReference>
<reference evidence="3" key="1">
    <citation type="submission" date="2018-03" db="EMBL/GenBank/DDBJ databases">
        <authorList>
            <person name="Sun L."/>
            <person name="Liu H."/>
            <person name="Chen W."/>
            <person name="Huang K."/>
            <person name="Liu W."/>
            <person name="Gao X."/>
        </authorList>
    </citation>
    <scope>NUCLEOTIDE SEQUENCE [LARGE SCALE GENOMIC DNA]</scope>
    <source>
        <strain evidence="3">SH9</strain>
    </source>
</reference>
<proteinExistence type="predicted"/>
<protein>
    <submittedName>
        <fullName evidence="2">CcoQ/FixQ family Cbb3-type cytochrome c oxidase assembly chaperone</fullName>
    </submittedName>
</protein>
<dbReference type="RefSeq" id="WP_106335831.1">
    <property type="nucleotide sequence ID" value="NZ_PVZS01000005.1"/>
</dbReference>
<keyword evidence="1" id="KW-1133">Transmembrane helix</keyword>
<dbReference type="Pfam" id="PF05545">
    <property type="entry name" value="FixQ"/>
    <property type="match status" value="1"/>
</dbReference>
<name>A0A2T1HWD7_9HYPH</name>
<dbReference type="InterPro" id="IPR008621">
    <property type="entry name" value="Cbb3-typ_cyt_oxidase_comp"/>
</dbReference>